<dbReference type="InterPro" id="IPR038401">
    <property type="entry name" value="Rev1_C_sf"/>
</dbReference>
<dbReference type="Pfam" id="PF16589">
    <property type="entry name" value="BRCT_2"/>
    <property type="match status" value="1"/>
</dbReference>
<dbReference type="InterPro" id="IPR043502">
    <property type="entry name" value="DNA/RNA_pol_sf"/>
</dbReference>
<dbReference type="GeneID" id="18869700"/>
<evidence type="ECO:0000313" key="19">
    <source>
        <dbReference type="EMBL" id="EGW35586.1"/>
    </source>
</evidence>
<dbReference type="KEGG" id="spaa:SPAPADRAFT_132861"/>
<protein>
    <recommendedName>
        <fullName evidence="4">DNA repair protein REV1</fullName>
    </recommendedName>
    <alternativeName>
        <fullName evidence="15">Reversionless protein 1</fullName>
    </alternativeName>
</protein>
<dbReference type="OrthoDB" id="427711at2759"/>
<feature type="compositionally biased region" description="Polar residues" evidence="16">
    <location>
        <begin position="889"/>
        <end position="898"/>
    </location>
</feature>
<accession>G3AE52</accession>
<evidence type="ECO:0000256" key="3">
    <source>
        <dbReference type="ARBA" id="ARBA00010945"/>
    </source>
</evidence>
<dbReference type="PANTHER" id="PTHR45990:SF1">
    <property type="entry name" value="DNA REPAIR PROTEIN REV1"/>
    <property type="match status" value="1"/>
</dbReference>
<dbReference type="Gene3D" id="1.10.150.20">
    <property type="entry name" value="5' to 3' exonuclease, C-terminal subdomain"/>
    <property type="match status" value="1"/>
</dbReference>
<feature type="region of interest" description="Disordered" evidence="16">
    <location>
        <begin position="875"/>
        <end position="904"/>
    </location>
</feature>
<dbReference type="InterPro" id="IPR001357">
    <property type="entry name" value="BRCT_dom"/>
</dbReference>
<dbReference type="Gene3D" id="3.40.50.10190">
    <property type="entry name" value="BRCT domain"/>
    <property type="match status" value="1"/>
</dbReference>
<feature type="region of interest" description="Disordered" evidence="16">
    <location>
        <begin position="282"/>
        <end position="315"/>
    </location>
</feature>
<evidence type="ECO:0000256" key="5">
    <source>
        <dbReference type="ARBA" id="ARBA00022634"/>
    </source>
</evidence>
<dbReference type="GO" id="GO:0046872">
    <property type="term" value="F:metal ion binding"/>
    <property type="evidence" value="ECO:0007669"/>
    <property type="project" value="UniProtKB-KW"/>
</dbReference>
<evidence type="ECO:0000256" key="15">
    <source>
        <dbReference type="ARBA" id="ARBA00081902"/>
    </source>
</evidence>
<dbReference type="SMART" id="SM00292">
    <property type="entry name" value="BRCT"/>
    <property type="match status" value="1"/>
</dbReference>
<dbReference type="InterPro" id="IPR043128">
    <property type="entry name" value="Rev_trsase/Diguanyl_cyclase"/>
</dbReference>
<comment type="subcellular location">
    <subcellularLocation>
        <location evidence="2">Nucleus</location>
    </subcellularLocation>
</comment>
<dbReference type="Gene3D" id="1.20.58.1280">
    <property type="entry name" value="DNA repair protein Rev1, C-terminal domain"/>
    <property type="match status" value="1"/>
</dbReference>
<feature type="compositionally biased region" description="Acidic residues" evidence="16">
    <location>
        <begin position="283"/>
        <end position="304"/>
    </location>
</feature>
<keyword evidence="11" id="KW-0238">DNA-binding</keyword>
<dbReference type="PANTHER" id="PTHR45990">
    <property type="entry name" value="DNA REPAIR PROTEIN REV1"/>
    <property type="match status" value="1"/>
</dbReference>
<dbReference type="GO" id="GO:0003887">
    <property type="term" value="F:DNA-directed DNA polymerase activity"/>
    <property type="evidence" value="ECO:0007669"/>
    <property type="project" value="InterPro"/>
</dbReference>
<evidence type="ECO:0000256" key="12">
    <source>
        <dbReference type="ARBA" id="ARBA00023204"/>
    </source>
</evidence>
<comment type="cofactor">
    <cofactor evidence="1">
        <name>Mg(2+)</name>
        <dbReference type="ChEBI" id="CHEBI:18420"/>
    </cofactor>
</comment>
<evidence type="ECO:0000256" key="13">
    <source>
        <dbReference type="ARBA" id="ARBA00023242"/>
    </source>
</evidence>
<gene>
    <name evidence="19" type="ORF">SPAPADRAFT_132861</name>
</gene>
<dbReference type="Pfam" id="PF00817">
    <property type="entry name" value="IMS"/>
    <property type="match status" value="1"/>
</dbReference>
<dbReference type="FunFam" id="3.40.50.10190:FF:000011">
    <property type="entry name" value="DNA repair protein REV1"/>
    <property type="match status" value="1"/>
</dbReference>
<evidence type="ECO:0000313" key="20">
    <source>
        <dbReference type="Proteomes" id="UP000000709"/>
    </source>
</evidence>
<dbReference type="GO" id="GO:0003684">
    <property type="term" value="F:damaged DNA binding"/>
    <property type="evidence" value="ECO:0007669"/>
    <property type="project" value="InterPro"/>
</dbReference>
<dbReference type="Pfam" id="PF21999">
    <property type="entry name" value="IMS_HHH_1"/>
    <property type="match status" value="1"/>
</dbReference>
<evidence type="ECO:0000256" key="8">
    <source>
        <dbReference type="ARBA" id="ARBA00022723"/>
    </source>
</evidence>
<dbReference type="STRING" id="619300.G3AE52"/>
<keyword evidence="20" id="KW-1185">Reference proteome</keyword>
<keyword evidence="12" id="KW-0234">DNA repair</keyword>
<evidence type="ECO:0000256" key="11">
    <source>
        <dbReference type="ARBA" id="ARBA00023125"/>
    </source>
</evidence>
<keyword evidence="7" id="KW-0548">Nucleotidyltransferase</keyword>
<dbReference type="InterPro" id="IPR036775">
    <property type="entry name" value="DNA_pol_Y-fam_lit_finger_sf"/>
</dbReference>
<dbReference type="FunCoup" id="G3AE52">
    <property type="interactions" value="860"/>
</dbReference>
<dbReference type="EMBL" id="GL996499">
    <property type="protein sequence ID" value="EGW35586.1"/>
    <property type="molecule type" value="Genomic_DNA"/>
</dbReference>
<dbReference type="Proteomes" id="UP000000709">
    <property type="component" value="Unassembled WGS sequence"/>
</dbReference>
<feature type="domain" description="BRCT" evidence="17">
    <location>
        <begin position="177"/>
        <end position="265"/>
    </location>
</feature>
<dbReference type="Pfam" id="PF11799">
    <property type="entry name" value="IMS_C"/>
    <property type="match status" value="1"/>
</dbReference>
<dbReference type="Gene3D" id="6.10.250.1490">
    <property type="match status" value="1"/>
</dbReference>
<evidence type="ECO:0000256" key="10">
    <source>
        <dbReference type="ARBA" id="ARBA00022842"/>
    </source>
</evidence>
<keyword evidence="10" id="KW-0460">Magnesium</keyword>
<dbReference type="InParanoid" id="G3AE52"/>
<organism evidence="20">
    <name type="scientific">Spathaspora passalidarum (strain NRRL Y-27907 / 11-Y1)</name>
    <dbReference type="NCBI Taxonomy" id="619300"/>
    <lineage>
        <taxon>Eukaryota</taxon>
        <taxon>Fungi</taxon>
        <taxon>Dikarya</taxon>
        <taxon>Ascomycota</taxon>
        <taxon>Saccharomycotina</taxon>
        <taxon>Pichiomycetes</taxon>
        <taxon>Debaryomycetaceae</taxon>
        <taxon>Spathaspora</taxon>
    </lineage>
</organism>
<dbReference type="PROSITE" id="PS50173">
    <property type="entry name" value="UMUC"/>
    <property type="match status" value="1"/>
</dbReference>
<dbReference type="InterPro" id="IPR036420">
    <property type="entry name" value="BRCT_dom_sf"/>
</dbReference>
<dbReference type="InterPro" id="IPR017961">
    <property type="entry name" value="DNA_pol_Y-fam_little_finger"/>
</dbReference>
<sequence length="1082" mass="124161">MDDGEEEVNSNYNSFLRSLDNDSFISHITSLSQGHLHVRSQEFQAVSTPTKAAATTAATSTAAASFDNAVSSDPFDDSVDEEALVRIARGEYNPTPLHSTQLDQRKDLAEQPQEQPEQPGTEQLEQSEQLEVQPVKQSIGQLHGFGDYATYFHSKHLKQQHQDAAYLEWERKRLKTLPKPIFTGCTIFVNGHTNPSINEIHRLVVLHGGKFISYLSSKSSATHIVCDWLTPRKSDMFKNCRVVKAQWIVDCVEKEELLDWKEYRLIKEIAYDQQRLQFGAIEEQTEEEEQNVHDDDNDEEEEEESHFVGDSNEDDDIPVIDSIPEGKGVHKVKDKYVLDARHPDFLPNFFANSRLHHLSVWKADLRLKFLRKVIKEKPSRFHKTQSDERIIMHIDFDCFFATASCLGHPELDIHKDPIAVSHGSRTSDVASCNYVARSFGVKNGMWITQAKQLCPQMKIIDYDFAAYEKYSNEFYNYLITCDCFDVILPVSIDEVLVDATTYCTNHSVEELCKTIRKDVFTLTKCPVSVGVSSNVLLAKLALRRAKPDGYFYLQPSETTKFLQDVKIRDLPGIGRSITERLSHELNQETVNTTDILPLPKSRLITLFGEKTGTKLYQYVRGIDDTLLITPTTVDRKSVSVDVNFGIRFEKVEELDDFLIRLSKEMYMRLINLGFCGSSLTLKLARRRQDAPINPPKFLGMGRCDIFNKSSRLGVPTNDWGVIGNEAKVLYRMVNIPVTELRGVGLSLTRLVDIDNVKKNRQGRLGFKKGDVNDQFKEFQQQQVQFESKLRSKTPSPKKRIGITKDHFEKRPKFSHNLDDIDWDVFESLPSDIKQELERELSRRRMVAVKREPNTKAYLQQLLPTQSGTTKYVRVIESPTKRQSPKKGRPSSTKPSRSVSPVKLYEPSQSYDSSVLAELPSSIRNSVLKDVEYTHKVKNLDLVPVRDKLLLLEKQRQVEVKTVDEDWVARQSKVTETPKFLDQYVSMRDLESRIKEWVTMSLSQGGPHEDDVKYFGEYLDEMLSRQDISRVLLLRKCIDTNLELQKSKLPFVEESTRSFILEGIQDWNNQLAEYIDPKLVKYI</sequence>
<dbReference type="AlphaFoldDB" id="G3AE52"/>
<feature type="compositionally biased region" description="Low complexity" evidence="16">
    <location>
        <begin position="110"/>
        <end position="127"/>
    </location>
</feature>
<evidence type="ECO:0000256" key="6">
    <source>
        <dbReference type="ARBA" id="ARBA00022679"/>
    </source>
</evidence>
<keyword evidence="8" id="KW-0479">Metal-binding</keyword>
<evidence type="ECO:0000259" key="17">
    <source>
        <dbReference type="PROSITE" id="PS50172"/>
    </source>
</evidence>
<dbReference type="Gene3D" id="3.30.70.270">
    <property type="match status" value="1"/>
</dbReference>
<dbReference type="eggNOG" id="KOG2093">
    <property type="taxonomic scope" value="Eukaryota"/>
</dbReference>
<evidence type="ECO:0000256" key="1">
    <source>
        <dbReference type="ARBA" id="ARBA00001946"/>
    </source>
</evidence>
<evidence type="ECO:0000256" key="4">
    <source>
        <dbReference type="ARBA" id="ARBA00020399"/>
    </source>
</evidence>
<dbReference type="RefSeq" id="XP_007372998.1">
    <property type="nucleotide sequence ID" value="XM_007372936.1"/>
</dbReference>
<evidence type="ECO:0000256" key="14">
    <source>
        <dbReference type="ARBA" id="ARBA00058985"/>
    </source>
</evidence>
<keyword evidence="6" id="KW-0808">Transferase</keyword>
<dbReference type="GO" id="GO:0005634">
    <property type="term" value="C:nucleus"/>
    <property type="evidence" value="ECO:0007669"/>
    <property type="project" value="UniProtKB-SubCell"/>
</dbReference>
<dbReference type="InterPro" id="IPR001126">
    <property type="entry name" value="UmuC"/>
</dbReference>
<dbReference type="Gene3D" id="3.30.1490.100">
    <property type="entry name" value="DNA polymerase, Y-family, little finger domain"/>
    <property type="match status" value="1"/>
</dbReference>
<dbReference type="SUPFAM" id="SSF52113">
    <property type="entry name" value="BRCT domain"/>
    <property type="match status" value="1"/>
</dbReference>
<dbReference type="GO" id="GO:0017125">
    <property type="term" value="F:deoxycytidyl transferase activity"/>
    <property type="evidence" value="ECO:0007669"/>
    <property type="project" value="TreeGrafter"/>
</dbReference>
<keyword evidence="5" id="KW-0237">DNA synthesis</keyword>
<dbReference type="HOGENOM" id="CLU_003901_1_0_1"/>
<dbReference type="CDD" id="cd01701">
    <property type="entry name" value="PolY_Rev1"/>
    <property type="match status" value="1"/>
</dbReference>
<keyword evidence="9" id="KW-0227">DNA damage</keyword>
<dbReference type="FunFam" id="3.30.1490.100:FF:000001">
    <property type="entry name" value="DNA repair protein REV1"/>
    <property type="match status" value="1"/>
</dbReference>
<dbReference type="CDD" id="cd17719">
    <property type="entry name" value="BRCT_Rev1"/>
    <property type="match status" value="1"/>
</dbReference>
<reference evidence="19 20" key="1">
    <citation type="journal article" date="2011" name="Proc. Natl. Acad. Sci. U.S.A.">
        <title>Comparative genomics of xylose-fermenting fungi for enhanced biofuel production.</title>
        <authorList>
            <person name="Wohlbach D.J."/>
            <person name="Kuo A."/>
            <person name="Sato T.K."/>
            <person name="Potts K.M."/>
            <person name="Salamov A.A."/>
            <person name="LaButti K.M."/>
            <person name="Sun H."/>
            <person name="Clum A."/>
            <person name="Pangilinan J.L."/>
            <person name="Lindquist E.A."/>
            <person name="Lucas S."/>
            <person name="Lapidus A."/>
            <person name="Jin M."/>
            <person name="Gunawan C."/>
            <person name="Balan V."/>
            <person name="Dale B.E."/>
            <person name="Jeffries T.W."/>
            <person name="Zinkel R."/>
            <person name="Barry K.W."/>
            <person name="Grigoriev I.V."/>
            <person name="Gasch A.P."/>
        </authorList>
    </citation>
    <scope>NUCLEOTIDE SEQUENCE [LARGE SCALE GENOMIC DNA]</scope>
    <source>
        <strain evidence="20">NRRL Y-27907 / 11-Y1</strain>
    </source>
</reference>
<evidence type="ECO:0000256" key="9">
    <source>
        <dbReference type="ARBA" id="ARBA00022763"/>
    </source>
</evidence>
<feature type="domain" description="UmuC" evidence="18">
    <location>
        <begin position="391"/>
        <end position="574"/>
    </location>
</feature>
<feature type="region of interest" description="Disordered" evidence="16">
    <location>
        <begin position="105"/>
        <end position="127"/>
    </location>
</feature>
<dbReference type="InterPro" id="IPR053848">
    <property type="entry name" value="IMS_HHH_1"/>
</dbReference>
<dbReference type="SUPFAM" id="SSF100879">
    <property type="entry name" value="Lesion bypass DNA polymerase (Y-family), little finger domain"/>
    <property type="match status" value="1"/>
</dbReference>
<evidence type="ECO:0000256" key="7">
    <source>
        <dbReference type="ARBA" id="ARBA00022695"/>
    </source>
</evidence>
<comment type="similarity">
    <text evidence="3">Belongs to the DNA polymerase type-Y family.</text>
</comment>
<dbReference type="SUPFAM" id="SSF56672">
    <property type="entry name" value="DNA/RNA polymerases"/>
    <property type="match status" value="1"/>
</dbReference>
<evidence type="ECO:0000256" key="2">
    <source>
        <dbReference type="ARBA" id="ARBA00004123"/>
    </source>
</evidence>
<comment type="function">
    <text evidence="14">Deoxycytidyl transferase involved in DNA repair. Transfers a dCMP residue from dCTP to the 3'-end of a DNA primer in a template-dependent reaction. May assist in the first step in the bypass of abasic lesions by the insertion of a nucleotide opposite the lesion. Required for normal induction of mutations by physical and chemical agents. Involved in mitochondrial DNA mutagenesis.</text>
</comment>
<evidence type="ECO:0000259" key="18">
    <source>
        <dbReference type="PROSITE" id="PS50173"/>
    </source>
</evidence>
<dbReference type="PROSITE" id="PS50172">
    <property type="entry name" value="BRCT"/>
    <property type="match status" value="1"/>
</dbReference>
<keyword evidence="13" id="KW-0539">Nucleus</keyword>
<name>G3AE52_SPAPN</name>
<dbReference type="OMA" id="PPKYMGM"/>
<dbReference type="GO" id="GO:0070987">
    <property type="term" value="P:error-free translesion synthesis"/>
    <property type="evidence" value="ECO:0007669"/>
    <property type="project" value="TreeGrafter"/>
</dbReference>
<dbReference type="GO" id="GO:0006281">
    <property type="term" value="P:DNA repair"/>
    <property type="evidence" value="ECO:0007669"/>
    <property type="project" value="UniProtKB-KW"/>
</dbReference>
<dbReference type="Gene3D" id="3.40.1170.60">
    <property type="match status" value="1"/>
</dbReference>
<proteinExistence type="inferred from homology"/>
<dbReference type="GO" id="GO:0042276">
    <property type="term" value="P:error-prone translesion synthesis"/>
    <property type="evidence" value="ECO:0007669"/>
    <property type="project" value="TreeGrafter"/>
</dbReference>
<evidence type="ECO:0000256" key="16">
    <source>
        <dbReference type="SAM" id="MobiDB-lite"/>
    </source>
</evidence>